<protein>
    <submittedName>
        <fullName evidence="2">Surface antigen</fullName>
    </submittedName>
</protein>
<dbReference type="PROSITE" id="PS51257">
    <property type="entry name" value="PROKAR_LIPOPROTEIN"/>
    <property type="match status" value="1"/>
</dbReference>
<dbReference type="HOGENOM" id="CLU_1617030_0_0_5"/>
<reference evidence="2 3" key="1">
    <citation type="journal article" date="2005" name="DNA Res.">
        <title>Complete genome sequence of the facultative anaerobic magnetotactic bacterium Magnetospirillum sp. strain AMB-1.</title>
        <authorList>
            <person name="Matsunaga T."/>
            <person name="Okamura Y."/>
            <person name="Fukuda Y."/>
            <person name="Wahyudi A.T."/>
            <person name="Murase Y."/>
            <person name="Takeyama H."/>
        </authorList>
    </citation>
    <scope>NUCLEOTIDE SEQUENCE [LARGE SCALE GENOMIC DNA]</scope>
    <source>
        <strain evidence="3">ATCC 700264 / AMB-1</strain>
    </source>
</reference>
<feature type="chain" id="PRO_5004218153" evidence="1">
    <location>
        <begin position="19"/>
        <end position="164"/>
    </location>
</feature>
<feature type="signal peptide" evidence="1">
    <location>
        <begin position="1"/>
        <end position="18"/>
    </location>
</feature>
<dbReference type="RefSeq" id="WP_011386358.1">
    <property type="nucleotide sequence ID" value="NC_007626.1"/>
</dbReference>
<dbReference type="Proteomes" id="UP000007058">
    <property type="component" value="Chromosome"/>
</dbReference>
<evidence type="ECO:0000313" key="3">
    <source>
        <dbReference type="Proteomes" id="UP000007058"/>
    </source>
</evidence>
<gene>
    <name evidence="2" type="ordered locus">amb4005</name>
</gene>
<evidence type="ECO:0000256" key="1">
    <source>
        <dbReference type="SAM" id="SignalP"/>
    </source>
</evidence>
<proteinExistence type="predicted"/>
<dbReference type="EMBL" id="AP007255">
    <property type="protein sequence ID" value="BAE52809.1"/>
    <property type="molecule type" value="Genomic_DNA"/>
</dbReference>
<accession>Q2W016</accession>
<keyword evidence="3" id="KW-1185">Reference proteome</keyword>
<dbReference type="KEGG" id="mag:amb4005"/>
<evidence type="ECO:0000313" key="2">
    <source>
        <dbReference type="EMBL" id="BAE52809.1"/>
    </source>
</evidence>
<dbReference type="OrthoDB" id="7357091at2"/>
<keyword evidence="1" id="KW-0732">Signal</keyword>
<name>Q2W016_PARM1</name>
<dbReference type="STRING" id="342108.amb4005"/>
<organism evidence="2 3">
    <name type="scientific">Paramagnetospirillum magneticum (strain ATCC 700264 / AMB-1)</name>
    <name type="common">Magnetospirillum magneticum</name>
    <dbReference type="NCBI Taxonomy" id="342108"/>
    <lineage>
        <taxon>Bacteria</taxon>
        <taxon>Pseudomonadati</taxon>
        <taxon>Pseudomonadota</taxon>
        <taxon>Alphaproteobacteria</taxon>
        <taxon>Rhodospirillales</taxon>
        <taxon>Magnetospirillaceae</taxon>
        <taxon>Paramagnetospirillum</taxon>
    </lineage>
</organism>
<sequence length="164" mass="16448">MRSLAPALLCLLALGGCAENPTEGALWGAGAGAVVGGGIGRAAAIGAPHLASTFTPVGAVAGAAAGTMIGGYFDPHPNRLWSAATVEAAESGKEARWAARGLEGAVLPLGEGWADGGGRACRRLIQSAQKTGEADSAYSRQVVACRLVDGTWEVVLPPEDEPKS</sequence>
<dbReference type="AlphaFoldDB" id="Q2W016"/>